<sequence length="283" mass="32487">MIFYDIYVRISSLLGLYYGGLEDVVARESRGNPTRNTQQPESVANGAREVGEEQNPVPAPIYYPNPLRRMAKAPTVKKLPIQDVIDHYGASNIISNATDFLMRCCQVPRHDIVISLWNHVSLWHKLYLYHDSPSFAPLDPVRRDVVRASAPRPREPGVWDVALYLERPNRARSDNNIPEKHGLYRYRAGRVRALFTLPAHLRFFYSGQLAYLELFTAFDTHASPYTKLHSTKPDFDSRNIRRTLVTPVSDIVLACHLVPKFYMLGPELELHAHTDLLADSRYF</sequence>
<dbReference type="Proteomes" id="UP000663853">
    <property type="component" value="Unassembled WGS sequence"/>
</dbReference>
<dbReference type="EMBL" id="CAJMXA010002317">
    <property type="protein sequence ID" value="CAE6479092.1"/>
    <property type="molecule type" value="Genomic_DNA"/>
</dbReference>
<evidence type="ECO:0000313" key="2">
    <source>
        <dbReference type="EMBL" id="CAE6479092.1"/>
    </source>
</evidence>
<accession>A0A8H3CBW9</accession>
<dbReference type="AlphaFoldDB" id="A0A8H3CBW9"/>
<comment type="caution">
    <text evidence="2">The sequence shown here is derived from an EMBL/GenBank/DDBJ whole genome shotgun (WGS) entry which is preliminary data.</text>
</comment>
<name>A0A8H3CBW9_9AGAM</name>
<feature type="region of interest" description="Disordered" evidence="1">
    <location>
        <begin position="29"/>
        <end position="52"/>
    </location>
</feature>
<feature type="compositionally biased region" description="Polar residues" evidence="1">
    <location>
        <begin position="31"/>
        <end position="42"/>
    </location>
</feature>
<gene>
    <name evidence="2" type="ORF">RDB_LOCUS85750</name>
</gene>
<evidence type="ECO:0000256" key="1">
    <source>
        <dbReference type="SAM" id="MobiDB-lite"/>
    </source>
</evidence>
<reference evidence="2" key="1">
    <citation type="submission" date="2021-01" db="EMBL/GenBank/DDBJ databases">
        <authorList>
            <person name="Kaushik A."/>
        </authorList>
    </citation>
    <scope>NUCLEOTIDE SEQUENCE</scope>
    <source>
        <strain evidence="2">AG6-10EEA</strain>
    </source>
</reference>
<proteinExistence type="predicted"/>
<protein>
    <submittedName>
        <fullName evidence="2">Uncharacterized protein</fullName>
    </submittedName>
</protein>
<organism evidence="2 3">
    <name type="scientific">Rhizoctonia solani</name>
    <dbReference type="NCBI Taxonomy" id="456999"/>
    <lineage>
        <taxon>Eukaryota</taxon>
        <taxon>Fungi</taxon>
        <taxon>Dikarya</taxon>
        <taxon>Basidiomycota</taxon>
        <taxon>Agaricomycotina</taxon>
        <taxon>Agaricomycetes</taxon>
        <taxon>Cantharellales</taxon>
        <taxon>Ceratobasidiaceae</taxon>
        <taxon>Rhizoctonia</taxon>
    </lineage>
</organism>
<evidence type="ECO:0000313" key="3">
    <source>
        <dbReference type="Proteomes" id="UP000663853"/>
    </source>
</evidence>